<evidence type="ECO:0000313" key="4">
    <source>
        <dbReference type="Proteomes" id="UP001177003"/>
    </source>
</evidence>
<feature type="chain" id="PRO_5041440927" description="Bifunctional inhibitor/plant lipid transfer protein/seed storage helical domain-containing protein" evidence="1">
    <location>
        <begin position="23"/>
        <end position="105"/>
    </location>
</feature>
<dbReference type="InterPro" id="IPR036312">
    <property type="entry name" value="Bifun_inhib/LTP/seed_sf"/>
</dbReference>
<protein>
    <recommendedName>
        <fullName evidence="2">Bifunctional inhibitor/plant lipid transfer protein/seed storage helical domain-containing protein</fullName>
    </recommendedName>
</protein>
<dbReference type="InterPro" id="IPR016140">
    <property type="entry name" value="Bifunc_inhib/LTP/seed_store"/>
</dbReference>
<evidence type="ECO:0000256" key="1">
    <source>
        <dbReference type="SAM" id="SignalP"/>
    </source>
</evidence>
<evidence type="ECO:0000313" key="3">
    <source>
        <dbReference type="EMBL" id="CAI9291398.1"/>
    </source>
</evidence>
<evidence type="ECO:0000259" key="2">
    <source>
        <dbReference type="Pfam" id="PF14368"/>
    </source>
</evidence>
<keyword evidence="4" id="KW-1185">Reference proteome</keyword>
<accession>A0AA35ZF42</accession>
<dbReference type="Proteomes" id="UP001177003">
    <property type="component" value="Chromosome 6"/>
</dbReference>
<feature type="domain" description="Bifunctional inhibitor/plant lipid transfer protein/seed storage helical" evidence="2">
    <location>
        <begin position="12"/>
        <end position="99"/>
    </location>
</feature>
<feature type="signal peptide" evidence="1">
    <location>
        <begin position="1"/>
        <end position="22"/>
    </location>
</feature>
<proteinExistence type="predicted"/>
<dbReference type="SUPFAM" id="SSF47699">
    <property type="entry name" value="Bifunctional inhibitor/lipid-transfer protein/seed storage 2S albumin"/>
    <property type="match status" value="1"/>
</dbReference>
<dbReference type="EMBL" id="OX465082">
    <property type="protein sequence ID" value="CAI9291398.1"/>
    <property type="molecule type" value="Genomic_DNA"/>
</dbReference>
<dbReference type="PANTHER" id="PTHR33286:SF32">
    <property type="entry name" value="BIFUNCTIONAL INHIBITOR_PLANT LIPID TRANSFER PROTEIN_SEED STORAGE HELICAL DOMAIN-CONTAINING PROTEIN"/>
    <property type="match status" value="1"/>
</dbReference>
<dbReference type="AlphaFoldDB" id="A0AA35ZF42"/>
<dbReference type="Gene3D" id="1.10.110.10">
    <property type="entry name" value="Plant lipid-transfer and hydrophobic proteins"/>
    <property type="match status" value="1"/>
</dbReference>
<reference evidence="3" key="1">
    <citation type="submission" date="2023-04" db="EMBL/GenBank/DDBJ databases">
        <authorList>
            <person name="Vijverberg K."/>
            <person name="Xiong W."/>
            <person name="Schranz E."/>
        </authorList>
    </citation>
    <scope>NUCLEOTIDE SEQUENCE</scope>
</reference>
<dbReference type="Pfam" id="PF14368">
    <property type="entry name" value="LTP_2"/>
    <property type="match status" value="1"/>
</dbReference>
<sequence>MKIYTSLVVVLILMMILGMTSAAPSAAHCKKERKLAINACISVMYGRRPSSTCCKRARVSHVECICPVITPALLATINVNRLVKFIEGCGRRVPRPFTCGSLTIP</sequence>
<keyword evidence="1" id="KW-0732">Signal</keyword>
<organism evidence="3 4">
    <name type="scientific">Lactuca saligna</name>
    <name type="common">Willowleaf lettuce</name>
    <dbReference type="NCBI Taxonomy" id="75948"/>
    <lineage>
        <taxon>Eukaryota</taxon>
        <taxon>Viridiplantae</taxon>
        <taxon>Streptophyta</taxon>
        <taxon>Embryophyta</taxon>
        <taxon>Tracheophyta</taxon>
        <taxon>Spermatophyta</taxon>
        <taxon>Magnoliopsida</taxon>
        <taxon>eudicotyledons</taxon>
        <taxon>Gunneridae</taxon>
        <taxon>Pentapetalae</taxon>
        <taxon>asterids</taxon>
        <taxon>campanulids</taxon>
        <taxon>Asterales</taxon>
        <taxon>Asteraceae</taxon>
        <taxon>Cichorioideae</taxon>
        <taxon>Cichorieae</taxon>
        <taxon>Lactucinae</taxon>
        <taxon>Lactuca</taxon>
    </lineage>
</organism>
<gene>
    <name evidence="3" type="ORF">LSALG_LOCUS30544</name>
</gene>
<name>A0AA35ZF42_LACSI</name>
<dbReference type="PANTHER" id="PTHR33286">
    <property type="entry name" value="BIFUNCTIONAL INHIBITOR/LIPID-TRANSFER PROTEIN/SEED STORAGE 2S ALBUMIN SUPERFAMILY PROTEIN"/>
    <property type="match status" value="1"/>
</dbReference>